<dbReference type="EMBL" id="BIFQ01000002">
    <property type="protein sequence ID" value="GCE08866.1"/>
    <property type="molecule type" value="Genomic_DNA"/>
</dbReference>
<evidence type="ECO:0000259" key="1">
    <source>
        <dbReference type="Pfam" id="PF13460"/>
    </source>
</evidence>
<evidence type="ECO:0000313" key="3">
    <source>
        <dbReference type="Proteomes" id="UP000287224"/>
    </source>
</evidence>
<dbReference type="GO" id="GO:0004074">
    <property type="term" value="F:biliverdin reductase [NAD(P)H] activity"/>
    <property type="evidence" value="ECO:0007669"/>
    <property type="project" value="TreeGrafter"/>
</dbReference>
<organism evidence="2 3">
    <name type="scientific">Dictyobacter aurantiacus</name>
    <dbReference type="NCBI Taxonomy" id="1936993"/>
    <lineage>
        <taxon>Bacteria</taxon>
        <taxon>Bacillati</taxon>
        <taxon>Chloroflexota</taxon>
        <taxon>Ktedonobacteria</taxon>
        <taxon>Ktedonobacterales</taxon>
        <taxon>Dictyobacteraceae</taxon>
        <taxon>Dictyobacter</taxon>
    </lineage>
</organism>
<sequence length="215" mass="24205">MKRMKLVIFGASGRTGRALVEQALEAGHDVTAGVRNPDNFPLQHERLHVVKADVFDLPSVDAAMQGKNAVLSTVGPRKRGLLGAYKPEGLYSRGIKNILQAMQKNGIRRLVCVTAAAADDQYTPQGLYGSIQIPLIWRKTLEDMKLMQREISKSNLDWVVVRPARLSDYPRTDEYRTSLRPTSKDQRTRRTDLAAFMLKELTDTQYLRKLPVIAD</sequence>
<dbReference type="AlphaFoldDB" id="A0A401ZQ33"/>
<dbReference type="SUPFAM" id="SSF51735">
    <property type="entry name" value="NAD(P)-binding Rossmann-fold domains"/>
    <property type="match status" value="1"/>
</dbReference>
<dbReference type="CDD" id="cd05244">
    <property type="entry name" value="BVR-B_like_SDR_a"/>
    <property type="match status" value="1"/>
</dbReference>
<evidence type="ECO:0000313" key="2">
    <source>
        <dbReference type="EMBL" id="GCE08866.1"/>
    </source>
</evidence>
<comment type="caution">
    <text evidence="2">The sequence shown here is derived from an EMBL/GenBank/DDBJ whole genome shotgun (WGS) entry which is preliminary data.</text>
</comment>
<dbReference type="Gene3D" id="3.40.50.720">
    <property type="entry name" value="NAD(P)-binding Rossmann-like Domain"/>
    <property type="match status" value="1"/>
</dbReference>
<dbReference type="OrthoDB" id="9785372at2"/>
<dbReference type="Pfam" id="PF13460">
    <property type="entry name" value="NAD_binding_10"/>
    <property type="match status" value="1"/>
</dbReference>
<proteinExistence type="predicted"/>
<name>A0A401ZQ33_9CHLR</name>
<dbReference type="PANTHER" id="PTHR43355:SF2">
    <property type="entry name" value="FLAVIN REDUCTASE (NADPH)"/>
    <property type="match status" value="1"/>
</dbReference>
<protein>
    <recommendedName>
        <fullName evidence="1">NAD(P)-binding domain-containing protein</fullName>
    </recommendedName>
</protein>
<dbReference type="InterPro" id="IPR036291">
    <property type="entry name" value="NAD(P)-bd_dom_sf"/>
</dbReference>
<dbReference type="PANTHER" id="PTHR43355">
    <property type="entry name" value="FLAVIN REDUCTASE (NADPH)"/>
    <property type="match status" value="1"/>
</dbReference>
<keyword evidence="3" id="KW-1185">Reference proteome</keyword>
<feature type="domain" description="NAD(P)-binding" evidence="1">
    <location>
        <begin position="10"/>
        <end position="203"/>
    </location>
</feature>
<dbReference type="Proteomes" id="UP000287224">
    <property type="component" value="Unassembled WGS sequence"/>
</dbReference>
<dbReference type="GO" id="GO:0042602">
    <property type="term" value="F:riboflavin reductase (NADPH) activity"/>
    <property type="evidence" value="ECO:0007669"/>
    <property type="project" value="TreeGrafter"/>
</dbReference>
<gene>
    <name evidence="2" type="ORF">KDAU_61950</name>
</gene>
<dbReference type="InterPro" id="IPR016040">
    <property type="entry name" value="NAD(P)-bd_dom"/>
</dbReference>
<dbReference type="InterPro" id="IPR051606">
    <property type="entry name" value="Polyketide_Oxido-like"/>
</dbReference>
<accession>A0A401ZQ33</accession>
<reference evidence="3" key="1">
    <citation type="submission" date="2018-12" db="EMBL/GenBank/DDBJ databases">
        <title>Tengunoibacter tsumagoiensis gen. nov., sp. nov., Dictyobacter kobayashii sp. nov., D. alpinus sp. nov., and D. joshuensis sp. nov. and description of Dictyobacteraceae fam. nov. within the order Ktedonobacterales isolated from Tengu-no-mugimeshi.</title>
        <authorList>
            <person name="Wang C.M."/>
            <person name="Zheng Y."/>
            <person name="Sakai Y."/>
            <person name="Toyoda A."/>
            <person name="Minakuchi Y."/>
            <person name="Abe K."/>
            <person name="Yokota A."/>
            <person name="Yabe S."/>
        </authorList>
    </citation>
    <scope>NUCLEOTIDE SEQUENCE [LARGE SCALE GENOMIC DNA]</scope>
    <source>
        <strain evidence="3">S-27</strain>
    </source>
</reference>